<reference evidence="10" key="3">
    <citation type="submission" date="2015-06" db="UniProtKB">
        <authorList>
            <consortium name="EnsemblMetazoa"/>
        </authorList>
    </citation>
    <scope>IDENTIFICATION</scope>
</reference>
<dbReference type="SMART" id="SM00980">
    <property type="entry name" value="THAP"/>
    <property type="match status" value="1"/>
</dbReference>
<name>R7TAJ4_CAPTE</name>
<accession>R7TAJ4</accession>
<evidence type="ECO:0000256" key="3">
    <source>
        <dbReference type="ARBA" id="ARBA00022833"/>
    </source>
</evidence>
<keyword evidence="3" id="KW-0862">Zinc</keyword>
<evidence type="ECO:0000256" key="2">
    <source>
        <dbReference type="ARBA" id="ARBA00022771"/>
    </source>
</evidence>
<dbReference type="OMA" id="RGTSEHI"/>
<feature type="non-terminal residue" evidence="9">
    <location>
        <position position="1"/>
    </location>
</feature>
<dbReference type="InterPro" id="IPR038441">
    <property type="entry name" value="THAP_Znf_sf"/>
</dbReference>
<protein>
    <recommendedName>
        <fullName evidence="8">THAP-type domain-containing protein</fullName>
    </recommendedName>
</protein>
<reference evidence="9 11" key="2">
    <citation type="journal article" date="2013" name="Nature">
        <title>Insights into bilaterian evolution from three spiralian genomes.</title>
        <authorList>
            <person name="Simakov O."/>
            <person name="Marletaz F."/>
            <person name="Cho S.J."/>
            <person name="Edsinger-Gonzales E."/>
            <person name="Havlak P."/>
            <person name="Hellsten U."/>
            <person name="Kuo D.H."/>
            <person name="Larsson T."/>
            <person name="Lv J."/>
            <person name="Arendt D."/>
            <person name="Savage R."/>
            <person name="Osoegawa K."/>
            <person name="de Jong P."/>
            <person name="Grimwood J."/>
            <person name="Chapman J.A."/>
            <person name="Shapiro H."/>
            <person name="Aerts A."/>
            <person name="Otillar R.P."/>
            <person name="Terry A.Y."/>
            <person name="Boore J.L."/>
            <person name="Grigoriev I.V."/>
            <person name="Lindberg D.R."/>
            <person name="Seaver E.C."/>
            <person name="Weisblat D.A."/>
            <person name="Putnam N.H."/>
            <person name="Rokhsar D.S."/>
        </authorList>
    </citation>
    <scope>NUCLEOTIDE SEQUENCE</scope>
    <source>
        <strain evidence="9 11">I ESC-2004</strain>
    </source>
</reference>
<dbReference type="HOGENOM" id="CLU_076186_2_0_1"/>
<feature type="coiled-coil region" evidence="6">
    <location>
        <begin position="111"/>
        <end position="145"/>
    </location>
</feature>
<proteinExistence type="predicted"/>
<dbReference type="InterPro" id="IPR026521">
    <property type="entry name" value="THAP2"/>
</dbReference>
<dbReference type="OrthoDB" id="6087975at2759"/>
<organism evidence="9">
    <name type="scientific">Capitella teleta</name>
    <name type="common">Polychaete worm</name>
    <dbReference type="NCBI Taxonomy" id="283909"/>
    <lineage>
        <taxon>Eukaryota</taxon>
        <taxon>Metazoa</taxon>
        <taxon>Spiralia</taxon>
        <taxon>Lophotrochozoa</taxon>
        <taxon>Annelida</taxon>
        <taxon>Polychaeta</taxon>
        <taxon>Sedentaria</taxon>
        <taxon>Scolecida</taxon>
        <taxon>Capitellidae</taxon>
        <taxon>Capitella</taxon>
    </lineage>
</organism>
<dbReference type="SUPFAM" id="SSF57716">
    <property type="entry name" value="Glucocorticoid receptor-like (DNA-binding domain)"/>
    <property type="match status" value="1"/>
</dbReference>
<dbReference type="Gene3D" id="6.20.210.20">
    <property type="entry name" value="THAP domain"/>
    <property type="match status" value="1"/>
</dbReference>
<reference evidence="11" key="1">
    <citation type="submission" date="2012-12" db="EMBL/GenBank/DDBJ databases">
        <authorList>
            <person name="Hellsten U."/>
            <person name="Grimwood J."/>
            <person name="Chapman J.A."/>
            <person name="Shapiro H."/>
            <person name="Aerts A."/>
            <person name="Otillar R.P."/>
            <person name="Terry A.Y."/>
            <person name="Boore J.L."/>
            <person name="Simakov O."/>
            <person name="Marletaz F."/>
            <person name="Cho S.-J."/>
            <person name="Edsinger-Gonzales E."/>
            <person name="Havlak P."/>
            <person name="Kuo D.-H."/>
            <person name="Larsson T."/>
            <person name="Lv J."/>
            <person name="Arendt D."/>
            <person name="Savage R."/>
            <person name="Osoegawa K."/>
            <person name="de Jong P."/>
            <person name="Lindberg D.R."/>
            <person name="Seaver E.C."/>
            <person name="Weisblat D.A."/>
            <person name="Putnam N.H."/>
            <person name="Grigoriev I.V."/>
            <person name="Rokhsar D.S."/>
        </authorList>
    </citation>
    <scope>NUCLEOTIDE SEQUENCE</scope>
    <source>
        <strain evidence="11">I ESC-2004</strain>
    </source>
</reference>
<dbReference type="Proteomes" id="UP000014760">
    <property type="component" value="Unassembled WGS sequence"/>
</dbReference>
<dbReference type="STRING" id="283909.R7TAJ4"/>
<evidence type="ECO:0000256" key="6">
    <source>
        <dbReference type="SAM" id="Coils"/>
    </source>
</evidence>
<dbReference type="PANTHER" id="PTHR47696">
    <property type="entry name" value="THAP DOMAIN-CONTAINING PROTEIN 2"/>
    <property type="match status" value="1"/>
</dbReference>
<dbReference type="SMART" id="SM00692">
    <property type="entry name" value="DM3"/>
    <property type="match status" value="1"/>
</dbReference>
<gene>
    <name evidence="9" type="ORF">CAPTEDRAFT_76654</name>
</gene>
<dbReference type="InterPro" id="IPR006612">
    <property type="entry name" value="THAP_Znf"/>
</dbReference>
<evidence type="ECO:0000313" key="9">
    <source>
        <dbReference type="EMBL" id="ELT88502.1"/>
    </source>
</evidence>
<evidence type="ECO:0000313" key="10">
    <source>
        <dbReference type="EnsemblMetazoa" id="CapteP76654"/>
    </source>
</evidence>
<dbReference type="EnsemblMetazoa" id="CapteT76654">
    <property type="protein sequence ID" value="CapteP76654"/>
    <property type="gene ID" value="CapteG76654"/>
</dbReference>
<evidence type="ECO:0000256" key="4">
    <source>
        <dbReference type="ARBA" id="ARBA00023125"/>
    </source>
</evidence>
<evidence type="ECO:0000313" key="11">
    <source>
        <dbReference type="Proteomes" id="UP000014760"/>
    </source>
</evidence>
<keyword evidence="6" id="KW-0175">Coiled coil</keyword>
<evidence type="ECO:0000256" key="5">
    <source>
        <dbReference type="PROSITE-ProRule" id="PRU00309"/>
    </source>
</evidence>
<dbReference type="GO" id="GO:0003677">
    <property type="term" value="F:DNA binding"/>
    <property type="evidence" value="ECO:0007669"/>
    <property type="project" value="UniProtKB-UniRule"/>
</dbReference>
<keyword evidence="11" id="KW-1185">Reference proteome</keyword>
<evidence type="ECO:0000256" key="7">
    <source>
        <dbReference type="SAM" id="MobiDB-lite"/>
    </source>
</evidence>
<dbReference type="EMBL" id="KB311829">
    <property type="protein sequence ID" value="ELT88502.1"/>
    <property type="molecule type" value="Genomic_DNA"/>
</dbReference>
<feature type="region of interest" description="Disordered" evidence="7">
    <location>
        <begin position="69"/>
        <end position="107"/>
    </location>
</feature>
<keyword evidence="4 5" id="KW-0238">DNA-binding</keyword>
<evidence type="ECO:0000256" key="1">
    <source>
        <dbReference type="ARBA" id="ARBA00022723"/>
    </source>
</evidence>
<keyword evidence="2 5" id="KW-0863">Zinc-finger</keyword>
<dbReference type="GO" id="GO:0008270">
    <property type="term" value="F:zinc ion binding"/>
    <property type="evidence" value="ECO:0007669"/>
    <property type="project" value="UniProtKB-KW"/>
</dbReference>
<keyword evidence="1" id="KW-0479">Metal-binding</keyword>
<dbReference type="PANTHER" id="PTHR47696:SF1">
    <property type="entry name" value="THAP DOMAIN-CONTAINING PROTEIN 2"/>
    <property type="match status" value="1"/>
</dbReference>
<dbReference type="Pfam" id="PF05485">
    <property type="entry name" value="THAP"/>
    <property type="match status" value="1"/>
</dbReference>
<dbReference type="AlphaFoldDB" id="R7TAJ4"/>
<feature type="non-terminal residue" evidence="9">
    <location>
        <position position="170"/>
    </location>
</feature>
<sequence length="170" mass="19568">IPKDPQTRKQWLIAIRREDFKASDSSKVCSQHFVDEDFDRTGQTVRLRAGVVPSVLNFPNHLQKVVNPRTSKTSLKAATPLEEVCRKKRKRPEEEPENSPLNDRTYAITSVDDLKKKNSALQARVDDLERQLRNTSLRETRAKKNLCSALEDLKEKNLLTEDLQSRLAIF</sequence>
<evidence type="ECO:0000259" key="8">
    <source>
        <dbReference type="PROSITE" id="PS50950"/>
    </source>
</evidence>
<feature type="domain" description="THAP-type" evidence="8">
    <location>
        <begin position="1"/>
        <end position="56"/>
    </location>
</feature>
<dbReference type="EMBL" id="AMQN01015362">
    <property type="status" value="NOT_ANNOTATED_CDS"/>
    <property type="molecule type" value="Genomic_DNA"/>
</dbReference>
<dbReference type="PROSITE" id="PS50950">
    <property type="entry name" value="ZF_THAP"/>
    <property type="match status" value="1"/>
</dbReference>